<accession>A0A1G6ZKU6</accession>
<dbReference type="PANTHER" id="PTHR22550:SF18">
    <property type="entry name" value="VWFA DOMAIN-CONTAINING PROTEIN"/>
    <property type="match status" value="1"/>
</dbReference>
<dbReference type="PROSITE" id="PS50234">
    <property type="entry name" value="VWFA"/>
    <property type="match status" value="1"/>
</dbReference>
<feature type="domain" description="VWFA" evidence="2">
    <location>
        <begin position="97"/>
        <end position="290"/>
    </location>
</feature>
<dbReference type="InterPro" id="IPR036465">
    <property type="entry name" value="vWFA_dom_sf"/>
</dbReference>
<evidence type="ECO:0000313" key="3">
    <source>
        <dbReference type="EMBL" id="SDE02475.1"/>
    </source>
</evidence>
<sequence length="337" mass="36442">MSALLEHLAALELARPWALWMLPLPLLALLLPAARVQLGSALRLPFELPDAAVTKARSRLFAPRLLLALPVWGLLCLAAAQPQRLGEIEAPPSSGRDLMLAVDVSGSMAAEDMQIAGRRVDRLTAVKRVLGDFLDRRAGDRVGLILFGQSAYLLTPLTFDRAHVRYQLETSVIGMAGRETAIGDAIGLGVKRLRERGEGQRVLILLTDGVHNAGALDPERATQLAMAENVRVHTIGMGGEGGSASVFGLQVATPGAGIDEASLRRIAKNTGGRYFRARDTRELAGIYAELDRLEPVEQEAEPLRPRHELFHWPLGIALLLGIGLLLADSRRAGEVLR</sequence>
<dbReference type="InterPro" id="IPR050768">
    <property type="entry name" value="UPF0353/GerABKA_families"/>
</dbReference>
<dbReference type="STRING" id="265719.SAMN04488509_11427"/>
<evidence type="ECO:0000256" key="1">
    <source>
        <dbReference type="SAM" id="Phobius"/>
    </source>
</evidence>
<dbReference type="AlphaFoldDB" id="A0A1G6ZKU6"/>
<gene>
    <name evidence="3" type="ORF">SAMN04488509_11427</name>
</gene>
<keyword evidence="1" id="KW-0472">Membrane</keyword>
<dbReference type="Pfam" id="PF00092">
    <property type="entry name" value="VWA"/>
    <property type="match status" value="1"/>
</dbReference>
<dbReference type="InterPro" id="IPR002035">
    <property type="entry name" value="VWF_A"/>
</dbReference>
<organism evidence="3 4">
    <name type="scientific">Aquimonas voraii</name>
    <dbReference type="NCBI Taxonomy" id="265719"/>
    <lineage>
        <taxon>Bacteria</taxon>
        <taxon>Pseudomonadati</taxon>
        <taxon>Pseudomonadota</taxon>
        <taxon>Gammaproteobacteria</taxon>
        <taxon>Lysobacterales</taxon>
        <taxon>Lysobacteraceae</taxon>
        <taxon>Aquimonas</taxon>
    </lineage>
</organism>
<evidence type="ECO:0000313" key="4">
    <source>
        <dbReference type="Proteomes" id="UP000199603"/>
    </source>
</evidence>
<name>A0A1G6ZKU6_9GAMM</name>
<dbReference type="SUPFAM" id="SSF53300">
    <property type="entry name" value="vWA-like"/>
    <property type="match status" value="1"/>
</dbReference>
<dbReference type="PANTHER" id="PTHR22550">
    <property type="entry name" value="SPORE GERMINATION PROTEIN"/>
    <property type="match status" value="1"/>
</dbReference>
<dbReference type="Proteomes" id="UP000199603">
    <property type="component" value="Unassembled WGS sequence"/>
</dbReference>
<keyword evidence="4" id="KW-1185">Reference proteome</keyword>
<reference evidence="3 4" key="1">
    <citation type="submission" date="2016-10" db="EMBL/GenBank/DDBJ databases">
        <authorList>
            <person name="de Groot N.N."/>
        </authorList>
    </citation>
    <scope>NUCLEOTIDE SEQUENCE [LARGE SCALE GENOMIC DNA]</scope>
    <source>
        <strain evidence="3 4">DSM 16957</strain>
    </source>
</reference>
<feature type="transmembrane region" description="Helical" evidence="1">
    <location>
        <begin position="309"/>
        <end position="327"/>
    </location>
</feature>
<evidence type="ECO:0000259" key="2">
    <source>
        <dbReference type="PROSITE" id="PS50234"/>
    </source>
</evidence>
<dbReference type="SMART" id="SM00327">
    <property type="entry name" value="VWA"/>
    <property type="match status" value="1"/>
</dbReference>
<keyword evidence="1" id="KW-1133">Transmembrane helix</keyword>
<dbReference type="InterPro" id="IPR033881">
    <property type="entry name" value="vWA_BatA_type"/>
</dbReference>
<dbReference type="EMBL" id="FNAG01000014">
    <property type="protein sequence ID" value="SDE02475.1"/>
    <property type="molecule type" value="Genomic_DNA"/>
</dbReference>
<protein>
    <submittedName>
        <fullName evidence="3">Ca-activated chloride channel family protein</fullName>
    </submittedName>
</protein>
<keyword evidence="1" id="KW-0812">Transmembrane</keyword>
<dbReference type="CDD" id="cd01467">
    <property type="entry name" value="vWA_BatA_type"/>
    <property type="match status" value="1"/>
</dbReference>
<proteinExistence type="predicted"/>
<dbReference type="Gene3D" id="3.40.50.410">
    <property type="entry name" value="von Willebrand factor, type A domain"/>
    <property type="match status" value="1"/>
</dbReference>